<evidence type="ECO:0000313" key="7">
    <source>
        <dbReference type="Proteomes" id="UP000683925"/>
    </source>
</evidence>
<dbReference type="GO" id="GO:0008270">
    <property type="term" value="F:zinc ion binding"/>
    <property type="evidence" value="ECO:0007669"/>
    <property type="project" value="UniProtKB-KW"/>
</dbReference>
<reference evidence="6" key="1">
    <citation type="submission" date="2021-01" db="EMBL/GenBank/DDBJ databases">
        <authorList>
            <consortium name="Genoscope - CEA"/>
            <person name="William W."/>
        </authorList>
    </citation>
    <scope>NUCLEOTIDE SEQUENCE</scope>
</reference>
<dbReference type="OrthoDB" id="289886at2759"/>
<evidence type="ECO:0000256" key="3">
    <source>
        <dbReference type="ARBA" id="ARBA00022833"/>
    </source>
</evidence>
<gene>
    <name evidence="6" type="ORF">POCTA_138.1.T0410103</name>
</gene>
<dbReference type="EMBL" id="CAJJDP010000041">
    <property type="protein sequence ID" value="CAD8162155.1"/>
    <property type="molecule type" value="Genomic_DNA"/>
</dbReference>
<feature type="domain" description="RING-type" evidence="5">
    <location>
        <begin position="98"/>
        <end position="139"/>
    </location>
</feature>
<dbReference type="OMA" id="DCIKEWV"/>
<evidence type="ECO:0000256" key="1">
    <source>
        <dbReference type="ARBA" id="ARBA00022723"/>
    </source>
</evidence>
<accession>A0A8S1UB22</accession>
<dbReference type="Pfam" id="PF13639">
    <property type="entry name" value="zf-RING_2"/>
    <property type="match status" value="1"/>
</dbReference>
<dbReference type="PROSITE" id="PS50089">
    <property type="entry name" value="ZF_RING_2"/>
    <property type="match status" value="1"/>
</dbReference>
<evidence type="ECO:0000256" key="4">
    <source>
        <dbReference type="PROSITE-ProRule" id="PRU00175"/>
    </source>
</evidence>
<dbReference type="InterPro" id="IPR052788">
    <property type="entry name" value="RING-type_E3_ligase_ATL"/>
</dbReference>
<evidence type="ECO:0000313" key="6">
    <source>
        <dbReference type="EMBL" id="CAD8162155.1"/>
    </source>
</evidence>
<keyword evidence="1" id="KW-0479">Metal-binding</keyword>
<protein>
    <recommendedName>
        <fullName evidence="5">RING-type domain-containing protein</fullName>
    </recommendedName>
</protein>
<keyword evidence="3" id="KW-0862">Zinc</keyword>
<sequence>MNQKKQLLSTISQEKACEIKKKIHKPLSQQSLYFWGDNYIESLRQSFISGNYMYLNLLQFPQLKPTNLKVLKAQKPKNLFDDIPILVGVDEITESEVCSICLLELNEKILIKILQCNHYFHSDCIKEWVLRKPECPTCREQILSQ</sequence>
<evidence type="ECO:0000259" key="5">
    <source>
        <dbReference type="PROSITE" id="PS50089"/>
    </source>
</evidence>
<evidence type="ECO:0000256" key="2">
    <source>
        <dbReference type="ARBA" id="ARBA00022771"/>
    </source>
</evidence>
<dbReference type="PANTHER" id="PTHR45798:SF97">
    <property type="entry name" value="ALCOHOL-SENSITIVE RING FINGER PROTEIN 1"/>
    <property type="match status" value="1"/>
</dbReference>
<organism evidence="6 7">
    <name type="scientific">Paramecium octaurelia</name>
    <dbReference type="NCBI Taxonomy" id="43137"/>
    <lineage>
        <taxon>Eukaryota</taxon>
        <taxon>Sar</taxon>
        <taxon>Alveolata</taxon>
        <taxon>Ciliophora</taxon>
        <taxon>Intramacronucleata</taxon>
        <taxon>Oligohymenophorea</taxon>
        <taxon>Peniculida</taxon>
        <taxon>Parameciidae</taxon>
        <taxon>Paramecium</taxon>
    </lineage>
</organism>
<dbReference type="PANTHER" id="PTHR45798">
    <property type="entry name" value="RING-H2 FINGER PROTEIN ATL61-RELATED-RELATED"/>
    <property type="match status" value="1"/>
</dbReference>
<name>A0A8S1UB22_PAROT</name>
<comment type="caution">
    <text evidence="6">The sequence shown here is derived from an EMBL/GenBank/DDBJ whole genome shotgun (WGS) entry which is preliminary data.</text>
</comment>
<keyword evidence="2 4" id="KW-0863">Zinc-finger</keyword>
<keyword evidence="7" id="KW-1185">Reference proteome</keyword>
<dbReference type="SMART" id="SM00184">
    <property type="entry name" value="RING"/>
    <property type="match status" value="1"/>
</dbReference>
<dbReference type="InterPro" id="IPR001841">
    <property type="entry name" value="Znf_RING"/>
</dbReference>
<dbReference type="Proteomes" id="UP000683925">
    <property type="component" value="Unassembled WGS sequence"/>
</dbReference>
<proteinExistence type="predicted"/>
<dbReference type="AlphaFoldDB" id="A0A8S1UB22"/>